<comment type="similarity">
    <text evidence="6 7">Belongs to the APS kinase family.</text>
</comment>
<dbReference type="EC" id="2.7.1.25" evidence="2 6"/>
<dbReference type="InterPro" id="IPR027417">
    <property type="entry name" value="P-loop_NTPase"/>
</dbReference>
<evidence type="ECO:0000256" key="3">
    <source>
        <dbReference type="ARBA" id="ARBA00022679"/>
    </source>
</evidence>
<comment type="catalytic activity">
    <reaction evidence="1 6 7">
        <text>adenosine 5'-phosphosulfate + ATP = 3'-phosphoadenylyl sulfate + ADP + H(+)</text>
        <dbReference type="Rhea" id="RHEA:24152"/>
        <dbReference type="ChEBI" id="CHEBI:15378"/>
        <dbReference type="ChEBI" id="CHEBI:30616"/>
        <dbReference type="ChEBI" id="CHEBI:58243"/>
        <dbReference type="ChEBI" id="CHEBI:58339"/>
        <dbReference type="ChEBI" id="CHEBI:456216"/>
        <dbReference type="EC" id="2.7.1.25"/>
    </reaction>
</comment>
<evidence type="ECO:0000313" key="9">
    <source>
        <dbReference type="EMBL" id="MBK1783026.1"/>
    </source>
</evidence>
<dbReference type="InterPro" id="IPR050512">
    <property type="entry name" value="Sulf_AdTrans/APS_kinase"/>
</dbReference>
<keyword evidence="6 7" id="KW-0418">Kinase</keyword>
<organism evidence="9 10">
    <name type="scientific">Prauserella cavernicola</name>
    <dbReference type="NCBI Taxonomy" id="2800127"/>
    <lineage>
        <taxon>Bacteria</taxon>
        <taxon>Bacillati</taxon>
        <taxon>Actinomycetota</taxon>
        <taxon>Actinomycetes</taxon>
        <taxon>Pseudonocardiales</taxon>
        <taxon>Pseudonocardiaceae</taxon>
        <taxon>Prauserella</taxon>
    </lineage>
</organism>
<comment type="caution">
    <text evidence="9">The sequence shown here is derived from an EMBL/GenBank/DDBJ whole genome shotgun (WGS) entry which is preliminary data.</text>
</comment>
<dbReference type="GO" id="GO:0004781">
    <property type="term" value="F:sulfate adenylyltransferase (ATP) activity"/>
    <property type="evidence" value="ECO:0007669"/>
    <property type="project" value="TreeGrafter"/>
</dbReference>
<comment type="pathway">
    <text evidence="6 7">Sulfur metabolism; hydrogen sulfide biosynthesis; sulfite from sulfate: step 2/3.</text>
</comment>
<evidence type="ECO:0000256" key="6">
    <source>
        <dbReference type="HAMAP-Rule" id="MF_00065"/>
    </source>
</evidence>
<keyword evidence="4 6" id="KW-0547">Nucleotide-binding</keyword>
<feature type="domain" description="APS kinase" evidence="8">
    <location>
        <begin position="11"/>
        <end position="162"/>
    </location>
</feature>
<name>A0A934V1H9_9PSEU</name>
<dbReference type="Proteomes" id="UP000635245">
    <property type="component" value="Unassembled WGS sequence"/>
</dbReference>
<proteinExistence type="inferred from homology"/>
<dbReference type="CDD" id="cd02027">
    <property type="entry name" value="APSK"/>
    <property type="match status" value="1"/>
</dbReference>
<dbReference type="EMBL" id="JAENJH010000001">
    <property type="protein sequence ID" value="MBK1783026.1"/>
    <property type="molecule type" value="Genomic_DNA"/>
</dbReference>
<evidence type="ECO:0000256" key="7">
    <source>
        <dbReference type="RuleBase" id="RU004347"/>
    </source>
</evidence>
<comment type="function">
    <text evidence="6 7">Catalyzes the synthesis of activated sulfate.</text>
</comment>
<dbReference type="NCBIfam" id="TIGR00455">
    <property type="entry name" value="apsK"/>
    <property type="match status" value="1"/>
</dbReference>
<gene>
    <name evidence="6 9" type="primary">cysC</name>
    <name evidence="9" type="ORF">JHE00_01725</name>
</gene>
<protein>
    <recommendedName>
        <fullName evidence="2 6">Adenylyl-sulfate kinase</fullName>
        <ecNumber evidence="2 6">2.7.1.25</ecNumber>
    </recommendedName>
    <alternativeName>
        <fullName evidence="6">APS kinase</fullName>
    </alternativeName>
    <alternativeName>
        <fullName evidence="6">ATP adenosine-5'-phosphosulfate 3'-phosphotransferase</fullName>
    </alternativeName>
    <alternativeName>
        <fullName evidence="6">Adenosine-5'-phosphosulfate kinase</fullName>
    </alternativeName>
</protein>
<dbReference type="InterPro" id="IPR059117">
    <property type="entry name" value="APS_kinase_dom"/>
</dbReference>
<evidence type="ECO:0000259" key="8">
    <source>
        <dbReference type="Pfam" id="PF01583"/>
    </source>
</evidence>
<dbReference type="InterPro" id="IPR002891">
    <property type="entry name" value="APS"/>
</dbReference>
<dbReference type="Pfam" id="PF01583">
    <property type="entry name" value="APS_kinase"/>
    <property type="match status" value="1"/>
</dbReference>
<feature type="binding site" evidence="6">
    <location>
        <begin position="19"/>
        <end position="26"/>
    </location>
    <ligand>
        <name>ATP</name>
        <dbReference type="ChEBI" id="CHEBI:30616"/>
    </ligand>
</feature>
<comment type="caution">
    <text evidence="6">Lacks conserved residue(s) required for the propagation of feature annotation.</text>
</comment>
<dbReference type="HAMAP" id="MF_00065">
    <property type="entry name" value="Adenylyl_sulf_kinase"/>
    <property type="match status" value="1"/>
</dbReference>
<dbReference type="SUPFAM" id="SSF52540">
    <property type="entry name" value="P-loop containing nucleoside triphosphate hydrolases"/>
    <property type="match status" value="1"/>
</dbReference>
<keyword evidence="5 6" id="KW-0067">ATP-binding</keyword>
<dbReference type="RefSeq" id="WP_200314039.1">
    <property type="nucleotide sequence ID" value="NZ_JAENJH010000001.1"/>
</dbReference>
<dbReference type="GO" id="GO:0019379">
    <property type="term" value="P:sulfate assimilation, phosphoadenylyl sulfate reduction by phosphoadenylyl-sulfate reductase (thioredoxin)"/>
    <property type="evidence" value="ECO:0007669"/>
    <property type="project" value="TreeGrafter"/>
</dbReference>
<evidence type="ECO:0000256" key="5">
    <source>
        <dbReference type="ARBA" id="ARBA00022840"/>
    </source>
</evidence>
<keyword evidence="10" id="KW-1185">Reference proteome</keyword>
<evidence type="ECO:0000313" key="10">
    <source>
        <dbReference type="Proteomes" id="UP000635245"/>
    </source>
</evidence>
<dbReference type="Gene3D" id="3.40.50.300">
    <property type="entry name" value="P-loop containing nucleotide triphosphate hydrolases"/>
    <property type="match status" value="1"/>
</dbReference>
<dbReference type="GO" id="GO:0070814">
    <property type="term" value="P:hydrogen sulfide biosynthetic process"/>
    <property type="evidence" value="ECO:0007669"/>
    <property type="project" value="UniProtKB-UniRule"/>
</dbReference>
<dbReference type="NCBIfam" id="NF003013">
    <property type="entry name" value="PRK03846.1"/>
    <property type="match status" value="1"/>
</dbReference>
<reference evidence="9" key="1">
    <citation type="submission" date="2020-12" db="EMBL/GenBank/DDBJ databases">
        <title>Prauserella sp. ASG 168, a novel actinomycete isolated from cave rock.</title>
        <authorList>
            <person name="Suriyachadkun C."/>
        </authorList>
    </citation>
    <scope>NUCLEOTIDE SEQUENCE</scope>
    <source>
        <strain evidence="9">ASG 168</strain>
    </source>
</reference>
<evidence type="ECO:0000256" key="2">
    <source>
        <dbReference type="ARBA" id="ARBA00012121"/>
    </source>
</evidence>
<dbReference type="GO" id="GO:0010134">
    <property type="term" value="P:sulfate assimilation via adenylyl sulfate reduction"/>
    <property type="evidence" value="ECO:0007669"/>
    <property type="project" value="TreeGrafter"/>
</dbReference>
<keyword evidence="3 6" id="KW-0808">Transferase</keyword>
<accession>A0A934V1H9</accession>
<evidence type="ECO:0000256" key="1">
    <source>
        <dbReference type="ARBA" id="ARBA00001823"/>
    </source>
</evidence>
<dbReference type="GO" id="GO:0004020">
    <property type="term" value="F:adenylylsulfate kinase activity"/>
    <property type="evidence" value="ECO:0007669"/>
    <property type="project" value="UniProtKB-UniRule"/>
</dbReference>
<dbReference type="GO" id="GO:0005737">
    <property type="term" value="C:cytoplasm"/>
    <property type="evidence" value="ECO:0007669"/>
    <property type="project" value="TreeGrafter"/>
</dbReference>
<sequence length="201" mass="21825">MASGPALRLNRGATVWLTGLSGAGKSTLAGTVAELVGGGTEVEVLDGDEIRRTISSDLGFSRQDRDAQGRRVGFIAELLTRHRVLTLVPVIAPYAETRDAVRERHERNGSAFLEVYVSTPLGECARRDPKGLYAKAASGEITGLTGYDDVYEQPEHPDLRLDTTELDAGPSAERIVDLLLERGVLEYVESPVLTGSEYRDR</sequence>
<evidence type="ECO:0000256" key="4">
    <source>
        <dbReference type="ARBA" id="ARBA00022741"/>
    </source>
</evidence>
<dbReference type="PANTHER" id="PTHR42700">
    <property type="entry name" value="SULFATE ADENYLYLTRANSFERASE"/>
    <property type="match status" value="1"/>
</dbReference>
<dbReference type="AlphaFoldDB" id="A0A934V1H9"/>
<dbReference type="PANTHER" id="PTHR42700:SF1">
    <property type="entry name" value="SULFATE ADENYLYLTRANSFERASE"/>
    <property type="match status" value="1"/>
</dbReference>
<keyword evidence="6" id="KW-0597">Phosphoprotein</keyword>
<dbReference type="GO" id="GO:0005524">
    <property type="term" value="F:ATP binding"/>
    <property type="evidence" value="ECO:0007669"/>
    <property type="project" value="UniProtKB-UniRule"/>
</dbReference>